<proteinExistence type="predicted"/>
<sequence length="95" mass="10222">MFLHSRQAVFETTRAVCLGSHNRIQKVLEGANIKLSSVASNTLGKSGRAMLEAMIQGENSSEALSKLARGRLKSKMELLSKDILISDKASSLCAS</sequence>
<keyword evidence="2" id="KW-1185">Reference proteome</keyword>
<organism evidence="1 2">
    <name type="scientific">Sulfoacidibacillus thermotolerans</name>
    <name type="common">Acidibacillus sulfuroxidans</name>
    <dbReference type="NCBI Taxonomy" id="1765684"/>
    <lineage>
        <taxon>Bacteria</taxon>
        <taxon>Bacillati</taxon>
        <taxon>Bacillota</taxon>
        <taxon>Bacilli</taxon>
        <taxon>Bacillales</taxon>
        <taxon>Alicyclobacillaceae</taxon>
        <taxon>Sulfoacidibacillus</taxon>
    </lineage>
</organism>
<comment type="caution">
    <text evidence="1">The sequence shown here is derived from an EMBL/GenBank/DDBJ whole genome shotgun (WGS) entry which is preliminary data.</text>
</comment>
<dbReference type="Proteomes" id="UP000245380">
    <property type="component" value="Unassembled WGS sequence"/>
</dbReference>
<gene>
    <name evidence="1" type="ORF">BM613_09710</name>
</gene>
<evidence type="ECO:0000313" key="1">
    <source>
        <dbReference type="EMBL" id="PWI57251.1"/>
    </source>
</evidence>
<evidence type="ECO:0000313" key="2">
    <source>
        <dbReference type="Proteomes" id="UP000245380"/>
    </source>
</evidence>
<protein>
    <submittedName>
        <fullName evidence="1">Uncharacterized protein</fullName>
    </submittedName>
</protein>
<reference evidence="1 2" key="1">
    <citation type="submission" date="2016-11" db="EMBL/GenBank/DDBJ databases">
        <title>Comparative genomics of Acidibacillus ferroxidans species.</title>
        <authorList>
            <person name="Oliveira G."/>
            <person name="Nunes G."/>
            <person name="Oliveira R."/>
            <person name="Araujo F."/>
            <person name="Salim A."/>
            <person name="Scholte L."/>
            <person name="Morais D."/>
            <person name="Nancucheo I."/>
            <person name="Johnson D.B."/>
            <person name="Grail B."/>
            <person name="Bittencourt J."/>
            <person name="Valadares R."/>
        </authorList>
    </citation>
    <scope>NUCLEOTIDE SEQUENCE [LARGE SCALE GENOMIC DNA]</scope>
    <source>
        <strain evidence="1 2">Y002</strain>
    </source>
</reference>
<dbReference type="EMBL" id="MPDK01000016">
    <property type="protein sequence ID" value="PWI57251.1"/>
    <property type="molecule type" value="Genomic_DNA"/>
</dbReference>
<dbReference type="AlphaFoldDB" id="A0A2U3D7K2"/>
<accession>A0A2U3D7K2</accession>
<name>A0A2U3D7K2_SULT2</name>